<evidence type="ECO:0000313" key="1">
    <source>
        <dbReference type="EMBL" id="UXH45059.1"/>
    </source>
</evidence>
<accession>A0ACD4C8P7</accession>
<dbReference type="Proteomes" id="UP001064027">
    <property type="component" value="Chromosome"/>
</dbReference>
<reference evidence="1" key="1">
    <citation type="submission" date="2022-09" db="EMBL/GenBank/DDBJ databases">
        <title>Complete genome sequence of Rossellomorea vietnamensis strain RL-WG62, a newly isolated PGPR with the potential for plant salinity stress alleviation.</title>
        <authorList>
            <person name="Ren L."/>
            <person name="Wang G."/>
            <person name="Hu H."/>
        </authorList>
    </citation>
    <scope>NUCLEOTIDE SEQUENCE</scope>
    <source>
        <strain evidence="1">RL-WG62</strain>
    </source>
</reference>
<evidence type="ECO:0000313" key="2">
    <source>
        <dbReference type="Proteomes" id="UP001064027"/>
    </source>
</evidence>
<name>A0ACD4C8P7_9BACI</name>
<sequence length="159" mass="17896">MSIKYWSQVGIGLLVLGFSTLVSWYEGSALLDHSWEWRYSAPFSEMVHESVTGQNDIVALDFFVYAAKFTPLYPGMMIISASYLFILIGFKLFKQSGFRIFLALLGAIYLTLCYVISSSPTAGGNTLFRLFQVVGVLMIVAACVIHVVPFLRLRRPYNQ</sequence>
<proteinExistence type="predicted"/>
<protein>
    <submittedName>
        <fullName evidence="1">YjdJ family protein</fullName>
    </submittedName>
</protein>
<keyword evidence="2" id="KW-1185">Reference proteome</keyword>
<organism evidence="1 2">
    <name type="scientific">Rossellomorea vietnamensis</name>
    <dbReference type="NCBI Taxonomy" id="218284"/>
    <lineage>
        <taxon>Bacteria</taxon>
        <taxon>Bacillati</taxon>
        <taxon>Bacillota</taxon>
        <taxon>Bacilli</taxon>
        <taxon>Bacillales</taxon>
        <taxon>Bacillaceae</taxon>
        <taxon>Rossellomorea</taxon>
    </lineage>
</organism>
<dbReference type="EMBL" id="CP104558">
    <property type="protein sequence ID" value="UXH45059.1"/>
    <property type="molecule type" value="Genomic_DNA"/>
</dbReference>
<gene>
    <name evidence="1" type="ORF">N5C46_03035</name>
</gene>